<dbReference type="SUPFAM" id="SSF55729">
    <property type="entry name" value="Acyl-CoA N-acyltransferases (Nat)"/>
    <property type="match status" value="1"/>
</dbReference>
<evidence type="ECO:0000259" key="1">
    <source>
        <dbReference type="PROSITE" id="PS51186"/>
    </source>
</evidence>
<dbReference type="OrthoDB" id="5638018at2"/>
<dbReference type="Gene3D" id="3.40.630.30">
    <property type="match status" value="1"/>
</dbReference>
<reference evidence="2 3" key="1">
    <citation type="journal article" date="2012" name="J. Bacteriol.">
        <title>Complete Genome Sequence of Providencia stuartii Clinical Isolate MRSN 2154.</title>
        <authorList>
            <person name="Clifford R.J."/>
            <person name="Hang J."/>
            <person name="Riley M.C."/>
            <person name="Onmus-Leone F."/>
            <person name="Kuschner R.A."/>
            <person name="Lesho E.P."/>
            <person name="Waterman P.E."/>
        </authorList>
    </citation>
    <scope>NUCLEOTIDE SEQUENCE [LARGE SCALE GENOMIC DNA]</scope>
    <source>
        <strain evidence="2 3">MRSN 2154</strain>
    </source>
</reference>
<dbReference type="PATRIC" id="fig|1157951.4.peg.381"/>
<dbReference type="PROSITE" id="PS51186">
    <property type="entry name" value="GNAT"/>
    <property type="match status" value="1"/>
</dbReference>
<dbReference type="InterPro" id="IPR000182">
    <property type="entry name" value="GNAT_dom"/>
</dbReference>
<sequence length="136" mass="15720">MDYFRLATPQDIEALKHIDSVATAERAQNIQQWVNEKNCYLIERQSQIIAYGVLHYRFFGCGFIEMLMVDSEFRRQGIGSQLIEQFKLTCVTPKLFTSTNQSNVSMQRLLANAQFIPSGIIENLDEGDPELIYFCR</sequence>
<evidence type="ECO:0000313" key="2">
    <source>
        <dbReference type="EMBL" id="AFH92275.1"/>
    </source>
</evidence>
<proteinExistence type="predicted"/>
<protein>
    <submittedName>
        <fullName evidence="2">GCN5-like N-acetyltransferase</fullName>
    </submittedName>
</protein>
<dbReference type="EMBL" id="CP003488">
    <property type="protein sequence ID" value="AFH92275.1"/>
    <property type="molecule type" value="Genomic_DNA"/>
</dbReference>
<dbReference type="RefSeq" id="WP_014656197.1">
    <property type="nucleotide sequence ID" value="NC_017731.1"/>
</dbReference>
<dbReference type="AlphaFoldDB" id="A0A140NGN2"/>
<gene>
    <name evidence="2" type="ordered locus">S70_01895</name>
</gene>
<dbReference type="KEGG" id="psi:S70_01895"/>
<reference evidence="3" key="2">
    <citation type="submission" date="2012-04" db="EMBL/GenBank/DDBJ databases">
        <title>Complete genome sequence of Providencia stuartii clinical isolate MRSN 2154.</title>
        <authorList>
            <person name="Clifford R.J."/>
            <person name="Hang J."/>
            <person name="Riley M.C."/>
            <person name="Onmus-Leone F."/>
            <person name="Kuschner R.A."/>
            <person name="Lesho E.P."/>
            <person name="Waterman P.E."/>
        </authorList>
    </citation>
    <scope>NUCLEOTIDE SEQUENCE [LARGE SCALE GENOMIC DNA]</scope>
    <source>
        <strain evidence="3">MRSN 2154</strain>
    </source>
</reference>
<accession>A0A140NGN2</accession>
<organism evidence="2 3">
    <name type="scientific">Providencia stuartii (strain MRSN 2154)</name>
    <dbReference type="NCBI Taxonomy" id="1157951"/>
    <lineage>
        <taxon>Bacteria</taxon>
        <taxon>Pseudomonadati</taxon>
        <taxon>Pseudomonadota</taxon>
        <taxon>Gammaproteobacteria</taxon>
        <taxon>Enterobacterales</taxon>
        <taxon>Morganellaceae</taxon>
        <taxon>Providencia</taxon>
    </lineage>
</organism>
<name>A0A140NGN2_PROSM</name>
<evidence type="ECO:0000313" key="3">
    <source>
        <dbReference type="Proteomes" id="UP000005012"/>
    </source>
</evidence>
<dbReference type="GeneID" id="93518887"/>
<dbReference type="Proteomes" id="UP000005012">
    <property type="component" value="Chromosome"/>
</dbReference>
<dbReference type="Pfam" id="PF00583">
    <property type="entry name" value="Acetyltransf_1"/>
    <property type="match status" value="1"/>
</dbReference>
<dbReference type="CDD" id="cd04301">
    <property type="entry name" value="NAT_SF"/>
    <property type="match status" value="1"/>
</dbReference>
<dbReference type="HOGENOM" id="CLU_145397_0_0_6"/>
<feature type="domain" description="N-acetyltransferase" evidence="1">
    <location>
        <begin position="2"/>
        <end position="136"/>
    </location>
</feature>
<dbReference type="InterPro" id="IPR016181">
    <property type="entry name" value="Acyl_CoA_acyltransferase"/>
</dbReference>
<dbReference type="GO" id="GO:0016747">
    <property type="term" value="F:acyltransferase activity, transferring groups other than amino-acyl groups"/>
    <property type="evidence" value="ECO:0007669"/>
    <property type="project" value="InterPro"/>
</dbReference>